<keyword evidence="4" id="KW-1185">Reference proteome</keyword>
<dbReference type="OrthoDB" id="10038903at2759"/>
<reference evidence="3" key="1">
    <citation type="submission" date="2021-02" db="EMBL/GenBank/DDBJ databases">
        <authorList>
            <person name="Nowell W R."/>
        </authorList>
    </citation>
    <scope>NUCLEOTIDE SEQUENCE</scope>
</reference>
<comment type="caution">
    <text evidence="3">The sequence shown here is derived from an EMBL/GenBank/DDBJ whole genome shotgun (WGS) entry which is preliminary data.</text>
</comment>
<evidence type="ECO:0000313" key="4">
    <source>
        <dbReference type="Proteomes" id="UP000663832"/>
    </source>
</evidence>
<feature type="compositionally biased region" description="Low complexity" evidence="1">
    <location>
        <begin position="221"/>
        <end position="232"/>
    </location>
</feature>
<organism evidence="3 4">
    <name type="scientific">Adineta steineri</name>
    <dbReference type="NCBI Taxonomy" id="433720"/>
    <lineage>
        <taxon>Eukaryota</taxon>
        <taxon>Metazoa</taxon>
        <taxon>Spiralia</taxon>
        <taxon>Gnathifera</taxon>
        <taxon>Rotifera</taxon>
        <taxon>Eurotatoria</taxon>
        <taxon>Bdelloidea</taxon>
        <taxon>Adinetida</taxon>
        <taxon>Adinetidae</taxon>
        <taxon>Adineta</taxon>
    </lineage>
</organism>
<proteinExistence type="predicted"/>
<sequence length="430" mass="48396">MTSNTVPIYRQGRKFYVSTEEYARIRSEDRRQRRTAVQKSQNLPISKYQQTSMRMPSASFYSSIHRTNSNPYEQFYEVLKKPHLPANSLINAVNRYEPNRLSRSMLRRSDDQNNLLTIPLTASRKSSLSNIRSSSSDKILDLQRISLPIFDTDNEVKQSLSDEIVQPSTLSPQQSPSVSHRPISDYGISPITAISMTPTDQTHTQTNASKFINYLTRMKHSSLNPSSQPSSPAISGTGSFLETGIQGSDHGYSVLGSSFRRVGTGLSSLVTRSASDNNKNRNLQDNLTNDPLSDDNNSSIPSSTVIQQQQQQKIDLNPYRQLESIGGTDEDSGQQRGLWTRSTHRSQSTDGLTEKKRVRFADMEGLTLEFRSDKNRISSSVNNQSLTRRPHIKYPSDLRGRPRPFYNTLNQTTTTTTTTKTNESKLATDV</sequence>
<evidence type="ECO:0000313" key="2">
    <source>
        <dbReference type="EMBL" id="CAF1330069.1"/>
    </source>
</evidence>
<feature type="region of interest" description="Disordered" evidence="1">
    <location>
        <begin position="220"/>
        <end position="242"/>
    </location>
</feature>
<dbReference type="AlphaFoldDB" id="A0A816A1C0"/>
<accession>A0A816A1C0</accession>
<name>A0A816A1C0_9BILA</name>
<feature type="compositionally biased region" description="Polar residues" evidence="1">
    <location>
        <begin position="271"/>
        <end position="306"/>
    </location>
</feature>
<feature type="region of interest" description="Disordered" evidence="1">
    <location>
        <begin position="271"/>
        <end position="353"/>
    </location>
</feature>
<dbReference type="Proteomes" id="UP000663877">
    <property type="component" value="Unassembled WGS sequence"/>
</dbReference>
<feature type="compositionally biased region" description="Polar residues" evidence="1">
    <location>
        <begin position="334"/>
        <end position="351"/>
    </location>
</feature>
<evidence type="ECO:0000313" key="3">
    <source>
        <dbReference type="EMBL" id="CAF1589208.1"/>
    </source>
</evidence>
<dbReference type="EMBL" id="CAJNOM010001058">
    <property type="protein sequence ID" value="CAF1589208.1"/>
    <property type="molecule type" value="Genomic_DNA"/>
</dbReference>
<dbReference type="EMBL" id="CAJNOI010000688">
    <property type="protein sequence ID" value="CAF1330069.1"/>
    <property type="molecule type" value="Genomic_DNA"/>
</dbReference>
<evidence type="ECO:0000256" key="1">
    <source>
        <dbReference type="SAM" id="MobiDB-lite"/>
    </source>
</evidence>
<protein>
    <submittedName>
        <fullName evidence="3">Uncharacterized protein</fullName>
    </submittedName>
</protein>
<gene>
    <name evidence="2" type="ORF">BJG266_LOCUS33831</name>
    <name evidence="3" type="ORF">QVE165_LOCUS51019</name>
</gene>
<dbReference type="Proteomes" id="UP000663832">
    <property type="component" value="Unassembled WGS sequence"/>
</dbReference>